<dbReference type="VEuPathDB" id="TriTrypDB:ADEAN_000358100"/>
<dbReference type="SUPFAM" id="SSF75217">
    <property type="entry name" value="alpha/beta knot"/>
    <property type="match status" value="1"/>
</dbReference>
<dbReference type="Pfam" id="PF00588">
    <property type="entry name" value="SpoU_methylase"/>
    <property type="match status" value="1"/>
</dbReference>
<evidence type="ECO:0000313" key="4">
    <source>
        <dbReference type="EMBL" id="CAD2216120.1"/>
    </source>
</evidence>
<evidence type="ECO:0000256" key="1">
    <source>
        <dbReference type="ARBA" id="ARBA00022603"/>
    </source>
</evidence>
<gene>
    <name evidence="4" type="ORF">ADEAN_000358100</name>
</gene>
<dbReference type="OrthoDB" id="241340at2759"/>
<dbReference type="PANTHER" id="PTHR12029">
    <property type="entry name" value="RNA METHYLTRANSFERASE"/>
    <property type="match status" value="1"/>
</dbReference>
<dbReference type="Gene3D" id="3.40.1280.10">
    <property type="match status" value="1"/>
</dbReference>
<dbReference type="EMBL" id="LR877150">
    <property type="protein sequence ID" value="CAD2216120.1"/>
    <property type="molecule type" value="Genomic_DNA"/>
</dbReference>
<keyword evidence="1 4" id="KW-0489">Methyltransferase</keyword>
<dbReference type="GO" id="GO:0016423">
    <property type="term" value="F:tRNA (guanine) methyltransferase activity"/>
    <property type="evidence" value="ECO:0007669"/>
    <property type="project" value="InterPro"/>
</dbReference>
<dbReference type="GO" id="GO:0003723">
    <property type="term" value="F:RNA binding"/>
    <property type="evidence" value="ECO:0007669"/>
    <property type="project" value="InterPro"/>
</dbReference>
<evidence type="ECO:0000313" key="5">
    <source>
        <dbReference type="Proteomes" id="UP000515908"/>
    </source>
</evidence>
<feature type="domain" description="tRNA/rRNA methyltransferase SpoU type" evidence="3">
    <location>
        <begin position="3"/>
        <end position="109"/>
    </location>
</feature>
<dbReference type="AlphaFoldDB" id="A0A7G2C8E0"/>
<reference evidence="4 5" key="1">
    <citation type="submission" date="2020-08" db="EMBL/GenBank/DDBJ databases">
        <authorList>
            <person name="Newling K."/>
            <person name="Davey J."/>
            <person name="Forrester S."/>
        </authorList>
    </citation>
    <scope>NUCLEOTIDE SEQUENCE [LARGE SCALE GENOMIC DNA]</scope>
    <source>
        <strain evidence="5">Crithidia deanei Carvalho (ATCC PRA-265)</strain>
    </source>
</reference>
<dbReference type="GO" id="GO:0030488">
    <property type="term" value="P:tRNA methylation"/>
    <property type="evidence" value="ECO:0007669"/>
    <property type="project" value="InterPro"/>
</dbReference>
<keyword evidence="5" id="KW-1185">Reference proteome</keyword>
<dbReference type="InterPro" id="IPR044748">
    <property type="entry name" value="Trm3/TARBP1_C"/>
</dbReference>
<dbReference type="InterPro" id="IPR001537">
    <property type="entry name" value="SpoU_MeTrfase"/>
</dbReference>
<evidence type="ECO:0000256" key="2">
    <source>
        <dbReference type="ARBA" id="ARBA00022679"/>
    </source>
</evidence>
<dbReference type="PANTHER" id="PTHR12029:SF11">
    <property type="entry name" value="METHYLTRANSFERASE TARBP1-RELATED"/>
    <property type="match status" value="1"/>
</dbReference>
<proteinExistence type="predicted"/>
<dbReference type="InterPro" id="IPR045330">
    <property type="entry name" value="TRM3/TARBP1"/>
</dbReference>
<accession>A0A7G2C8E0</accession>
<dbReference type="Proteomes" id="UP000515908">
    <property type="component" value="Chromosome 06"/>
</dbReference>
<organism evidence="4 5">
    <name type="scientific">Angomonas deanei</name>
    <dbReference type="NCBI Taxonomy" id="59799"/>
    <lineage>
        <taxon>Eukaryota</taxon>
        <taxon>Discoba</taxon>
        <taxon>Euglenozoa</taxon>
        <taxon>Kinetoplastea</taxon>
        <taxon>Metakinetoplastina</taxon>
        <taxon>Trypanosomatida</taxon>
        <taxon>Trypanosomatidae</taxon>
        <taxon>Strigomonadinae</taxon>
        <taxon>Angomonas</taxon>
    </lineage>
</organism>
<keyword evidence="2" id="KW-0808">Transferase</keyword>
<evidence type="ECO:0000259" key="3">
    <source>
        <dbReference type="Pfam" id="PF00588"/>
    </source>
</evidence>
<dbReference type="InterPro" id="IPR029026">
    <property type="entry name" value="tRNA_m1G_MTases_N"/>
</dbReference>
<dbReference type="CDD" id="cd18091">
    <property type="entry name" value="SpoU-like_TRM3-like"/>
    <property type="match status" value="1"/>
</dbReference>
<dbReference type="InterPro" id="IPR029028">
    <property type="entry name" value="Alpha/beta_knot_MTases"/>
</dbReference>
<protein>
    <submittedName>
        <fullName evidence="4">SpoU rRNA Methylase family, putative</fullName>
    </submittedName>
</protein>
<sequence>MFQHPHFIAAARSAELWVDWEEVSPAQLESYLIKLRKEEGYTIVGIEQTSGSVSMEQFDFPEKTAVVLGAEGKGVPATILPLFDVCVEIPQYGLIRSLNVHVTGALVMFEYARQFLM</sequence>
<name>A0A7G2C8E0_9TRYP</name>